<feature type="non-terminal residue" evidence="15">
    <location>
        <position position="1"/>
    </location>
</feature>
<dbReference type="GO" id="GO:0005886">
    <property type="term" value="C:plasma membrane"/>
    <property type="evidence" value="ECO:0007669"/>
    <property type="project" value="UniProtKB-ARBA"/>
</dbReference>
<dbReference type="Pfam" id="PF21365">
    <property type="entry name" value="Glyco_hydro_31_3rd"/>
    <property type="match status" value="1"/>
</dbReference>
<feature type="domain" description="Glycoside hydrolase family 31 N-terminal" evidence="13">
    <location>
        <begin position="57"/>
        <end position="199"/>
    </location>
</feature>
<dbReference type="GO" id="GO:0045177">
    <property type="term" value="C:apical part of cell"/>
    <property type="evidence" value="ECO:0007669"/>
    <property type="project" value="UniProtKB-ARBA"/>
</dbReference>
<feature type="domain" description="Glycosyl hydrolase family 31 C-terminal" evidence="14">
    <location>
        <begin position="599"/>
        <end position="685"/>
    </location>
</feature>
<proteinExistence type="inferred from homology"/>
<keyword evidence="16" id="KW-1185">Reference proteome</keyword>
<dbReference type="InterPro" id="IPR048395">
    <property type="entry name" value="Glyco_hydro_31_C"/>
</dbReference>
<dbReference type="FunFam" id="3.20.20.80:FF:000016">
    <property type="entry name" value="Maltase-glucoamylase, intestinal"/>
    <property type="match status" value="1"/>
</dbReference>
<evidence type="ECO:0000256" key="7">
    <source>
        <dbReference type="ARBA" id="ARBA00022968"/>
    </source>
</evidence>
<evidence type="ECO:0000256" key="2">
    <source>
        <dbReference type="ARBA" id="ARBA00007806"/>
    </source>
</evidence>
<keyword evidence="4" id="KW-0812">Transmembrane</keyword>
<dbReference type="Pfam" id="PF01055">
    <property type="entry name" value="Glyco_hydro_31_2nd"/>
    <property type="match status" value="1"/>
</dbReference>
<gene>
    <name evidence="15" type="ORF">PACLA_8A005358</name>
</gene>
<dbReference type="FunFam" id="2.60.40.1180:FF:000005">
    <property type="entry name" value="Maltase-glucoamylase, intestinal"/>
    <property type="match status" value="1"/>
</dbReference>
<keyword evidence="8" id="KW-0472">Membrane</keyword>
<dbReference type="PROSITE" id="PS00129">
    <property type="entry name" value="GLYCOSYL_HYDROL_F31_1"/>
    <property type="match status" value="1"/>
</dbReference>
<evidence type="ECO:0000259" key="14">
    <source>
        <dbReference type="Pfam" id="PF21365"/>
    </source>
</evidence>
<feature type="domain" description="Glycoside hydrolase family 31 TIM barrel" evidence="12">
    <location>
        <begin position="241"/>
        <end position="591"/>
    </location>
</feature>
<keyword evidence="10 11" id="KW-0326">Glycosidase</keyword>
<dbReference type="PANTHER" id="PTHR22762:SF131">
    <property type="entry name" value="GLYCOSIDE HYDROLASE FAMILY 31 N-TERMINAL DOMAIN-CONTAINING PROTEIN"/>
    <property type="match status" value="1"/>
</dbReference>
<evidence type="ECO:0000256" key="5">
    <source>
        <dbReference type="ARBA" id="ARBA00022737"/>
    </source>
</evidence>
<dbReference type="InterPro" id="IPR013780">
    <property type="entry name" value="Glyco_hydro_b"/>
</dbReference>
<evidence type="ECO:0000256" key="3">
    <source>
        <dbReference type="ARBA" id="ARBA00022641"/>
    </source>
</evidence>
<dbReference type="PANTHER" id="PTHR22762">
    <property type="entry name" value="ALPHA-GLUCOSIDASE"/>
    <property type="match status" value="1"/>
</dbReference>
<keyword evidence="3" id="KW-0765">Sulfation</keyword>
<evidence type="ECO:0000256" key="9">
    <source>
        <dbReference type="ARBA" id="ARBA00023180"/>
    </source>
</evidence>
<dbReference type="SUPFAM" id="SSF74650">
    <property type="entry name" value="Galactose mutarotase-like"/>
    <property type="match status" value="1"/>
</dbReference>
<dbReference type="InterPro" id="IPR011013">
    <property type="entry name" value="Gal_mutarotase_sf_dom"/>
</dbReference>
<dbReference type="Gene3D" id="2.60.40.1180">
    <property type="entry name" value="Golgi alpha-mannosidase II"/>
    <property type="match status" value="2"/>
</dbReference>
<dbReference type="Pfam" id="PF13802">
    <property type="entry name" value="Gal_mutarotas_2"/>
    <property type="match status" value="1"/>
</dbReference>
<evidence type="ECO:0000259" key="13">
    <source>
        <dbReference type="Pfam" id="PF13802"/>
    </source>
</evidence>
<dbReference type="EMBL" id="CACRXK020013230">
    <property type="protein sequence ID" value="CAB4024770.1"/>
    <property type="molecule type" value="Genomic_DNA"/>
</dbReference>
<evidence type="ECO:0000256" key="11">
    <source>
        <dbReference type="RuleBase" id="RU361185"/>
    </source>
</evidence>
<dbReference type="InterPro" id="IPR030459">
    <property type="entry name" value="Glyco_hydro_31_CS"/>
</dbReference>
<sequence>FPKQCTTEYKFGPAVTTNIFITRFSFFNFQTGRRIPLQLTTIVSNNCIIILGIETRSQRFDIYDPNNKRYEVPVETPEVTKKSSEQDYLVSFTHYPFGFAITRKSTGRVLFNSTAGAMIFEDQFLQLSTFLPSTNIFGLGEHVDSFRLNTTWQKLVMFARDGGTPYGGINLYGVHPFYVNIEPDGNAHGVFLLNSNAMEVILQPTPALTYRTIGGILDFYIFLGPEPDSVVQQYTEVIGRPFLPPYWSLGFHLCRWGYETSNQTQKIVNKMRQYGIPQDVQWNDIDYMDNHFDFTYDSQRFAGLPDLVNDLHEHNQHYIPITDPGIPNSDPSYAPYTEGLKVGAFVMQPDSDEPLVGKVWPGNTVFPDFFNPKTIQYWQEQLQNFHGKVNIDGLWIDMNEPSNFVDGSTSGCPKSTYETPPYVPGVMGGHLTAKTICMGARHANGIHYNLHSLYGHSELIATAKGLRNVLNKRTLVISRSTFPSSGKYGGHWLGDNNSQWPDMGYSIPGILDFNLFGIPMVGADICGFNGNTQKELCTRWLQLGAFYPFSRNHNTKGATPQDPASLGDDVAAIARKTFLIRYSLLPYLYTLFYKANVQGSTVARSLVFEFPKEPYTYSIQSQFLWGPALLISPVLVQSSTQVNAYFPNDLWYDFYTGKALSAHGHITLDAPIDKINLHIRGGYIIPMQEPSTTTAESRKNPYSLKVALSSSGDAVGDLYLDDGESLNTKETLIVKFAVQSKTLTSSPTLGGYTPSAKVSNVTILGVMSKPSQVSVNGNQTPFDYDSSSMVLRLGSLSLSLVDKFLIKWQ</sequence>
<evidence type="ECO:0000256" key="8">
    <source>
        <dbReference type="ARBA" id="ARBA00022989"/>
    </source>
</evidence>
<dbReference type="InterPro" id="IPR025887">
    <property type="entry name" value="Glyco_hydro_31_N_dom"/>
</dbReference>
<dbReference type="SUPFAM" id="SSF51445">
    <property type="entry name" value="(Trans)glycosidases"/>
    <property type="match status" value="1"/>
</dbReference>
<dbReference type="AlphaFoldDB" id="A0A6S7J6Z1"/>
<keyword evidence="5" id="KW-0677">Repeat</keyword>
<dbReference type="Gene3D" id="2.60.40.1760">
    <property type="entry name" value="glycosyl hydrolase (family 31)"/>
    <property type="match status" value="1"/>
</dbReference>
<organism evidence="15 16">
    <name type="scientific">Paramuricea clavata</name>
    <name type="common">Red gorgonian</name>
    <name type="synonym">Violescent sea-whip</name>
    <dbReference type="NCBI Taxonomy" id="317549"/>
    <lineage>
        <taxon>Eukaryota</taxon>
        <taxon>Metazoa</taxon>
        <taxon>Cnidaria</taxon>
        <taxon>Anthozoa</taxon>
        <taxon>Octocorallia</taxon>
        <taxon>Malacalcyonacea</taxon>
        <taxon>Plexauridae</taxon>
        <taxon>Paramuricea</taxon>
    </lineage>
</organism>
<comment type="caution">
    <text evidence="15">The sequence shown here is derived from an EMBL/GenBank/DDBJ whole genome shotgun (WGS) entry which is preliminary data.</text>
</comment>
<keyword evidence="8" id="KW-1133">Transmembrane helix</keyword>
<reference evidence="15" key="1">
    <citation type="submission" date="2020-04" db="EMBL/GenBank/DDBJ databases">
        <authorList>
            <person name="Alioto T."/>
            <person name="Alioto T."/>
            <person name="Gomez Garrido J."/>
        </authorList>
    </citation>
    <scope>NUCLEOTIDE SEQUENCE</scope>
    <source>
        <strain evidence="15">A484AB</strain>
    </source>
</reference>
<dbReference type="GO" id="GO:0030246">
    <property type="term" value="F:carbohydrate binding"/>
    <property type="evidence" value="ECO:0007669"/>
    <property type="project" value="InterPro"/>
</dbReference>
<evidence type="ECO:0000256" key="10">
    <source>
        <dbReference type="ARBA" id="ARBA00023295"/>
    </source>
</evidence>
<protein>
    <submittedName>
        <fullName evidence="15">Lysosomal alpha-glucosidase-like</fullName>
    </submittedName>
</protein>
<evidence type="ECO:0000256" key="1">
    <source>
        <dbReference type="ARBA" id="ARBA00004167"/>
    </source>
</evidence>
<dbReference type="GO" id="GO:0005975">
    <property type="term" value="P:carbohydrate metabolic process"/>
    <property type="evidence" value="ECO:0007669"/>
    <property type="project" value="InterPro"/>
</dbReference>
<dbReference type="GO" id="GO:0004558">
    <property type="term" value="F:alpha-1,4-glucosidase activity"/>
    <property type="evidence" value="ECO:0007669"/>
    <property type="project" value="TreeGrafter"/>
</dbReference>
<name>A0A6S7J6Z1_PARCT</name>
<evidence type="ECO:0000256" key="4">
    <source>
        <dbReference type="ARBA" id="ARBA00022692"/>
    </source>
</evidence>
<dbReference type="GO" id="GO:0005737">
    <property type="term" value="C:cytoplasm"/>
    <property type="evidence" value="ECO:0007669"/>
    <property type="project" value="UniProtKB-ARBA"/>
</dbReference>
<dbReference type="InterPro" id="IPR017853">
    <property type="entry name" value="GH"/>
</dbReference>
<keyword evidence="7" id="KW-0735">Signal-anchor</keyword>
<dbReference type="Proteomes" id="UP001152795">
    <property type="component" value="Unassembled WGS sequence"/>
</dbReference>
<dbReference type="InterPro" id="IPR030458">
    <property type="entry name" value="Glyco_hydro_31_AS"/>
</dbReference>
<keyword evidence="9" id="KW-0325">Glycoprotein</keyword>
<evidence type="ECO:0000259" key="12">
    <source>
        <dbReference type="Pfam" id="PF01055"/>
    </source>
</evidence>
<accession>A0A6S7J6Z1</accession>
<comment type="similarity">
    <text evidence="2 11">Belongs to the glycosyl hydrolase 31 family.</text>
</comment>
<comment type="subcellular location">
    <subcellularLocation>
        <location evidence="1">Membrane</location>
        <topology evidence="1">Single-pass membrane protein</topology>
    </subcellularLocation>
</comment>
<evidence type="ECO:0000256" key="6">
    <source>
        <dbReference type="ARBA" id="ARBA00022801"/>
    </source>
</evidence>
<dbReference type="FunFam" id="2.60.40.1180:FF:000001">
    <property type="entry name" value="Maltase-glucoamylase, intestinal"/>
    <property type="match status" value="1"/>
</dbReference>
<dbReference type="GO" id="GO:0012505">
    <property type="term" value="C:endomembrane system"/>
    <property type="evidence" value="ECO:0007669"/>
    <property type="project" value="UniProtKB-ARBA"/>
</dbReference>
<dbReference type="PROSITE" id="PS00707">
    <property type="entry name" value="GLYCOSYL_HYDROL_F31_2"/>
    <property type="match status" value="1"/>
</dbReference>
<dbReference type="InterPro" id="IPR000322">
    <property type="entry name" value="Glyco_hydro_31_TIM"/>
</dbReference>
<evidence type="ECO:0000313" key="15">
    <source>
        <dbReference type="EMBL" id="CAB4024770.1"/>
    </source>
</evidence>
<dbReference type="SUPFAM" id="SSF51011">
    <property type="entry name" value="Glycosyl hydrolase domain"/>
    <property type="match status" value="1"/>
</dbReference>
<dbReference type="OrthoDB" id="5839090at2759"/>
<evidence type="ECO:0000313" key="16">
    <source>
        <dbReference type="Proteomes" id="UP001152795"/>
    </source>
</evidence>
<dbReference type="Gene3D" id="3.20.20.80">
    <property type="entry name" value="Glycosidases"/>
    <property type="match status" value="1"/>
</dbReference>
<keyword evidence="6 11" id="KW-0378">Hydrolase</keyword>
<dbReference type="CDD" id="cd14752">
    <property type="entry name" value="GH31_N"/>
    <property type="match status" value="1"/>
</dbReference>
<dbReference type="CDD" id="cd06602">
    <property type="entry name" value="GH31_MGAM_SI_GAA"/>
    <property type="match status" value="1"/>
</dbReference>